<sequence length="203" mass="21745">MITGDRETRELISNALAAEDRPDKAFLVTNPASAIMRPSSVLPGGAEVVRFDSFPHPGASFYVGVVGGKVFYLTESPDAFTEMMRAAGLRVASPTDAVAVAHWFVETTRAMNVFSGVLRSVDDIQWASGPLAPPPEQIGALVHRLRGVIAPPGAEPRQGGHLVTLYVLRGSTLQRRTITVTDDGGIQERVDEVAKDLPVPISM</sequence>
<dbReference type="AlphaFoldDB" id="A0A9W6RNT7"/>
<name>A0A9W6RNT7_9ACTN</name>
<dbReference type="Proteomes" id="UP001165135">
    <property type="component" value="Unassembled WGS sequence"/>
</dbReference>
<evidence type="ECO:0000313" key="1">
    <source>
        <dbReference type="EMBL" id="GLY78600.1"/>
    </source>
</evidence>
<accession>A0A9W6RNT7</accession>
<dbReference type="EMBL" id="BSTJ01000009">
    <property type="protein sequence ID" value="GLY78600.1"/>
    <property type="molecule type" value="Genomic_DNA"/>
</dbReference>
<reference evidence="1" key="1">
    <citation type="submission" date="2023-03" db="EMBL/GenBank/DDBJ databases">
        <title>Actinoallomurus iriomotensis NBRC 103681.</title>
        <authorList>
            <person name="Ichikawa N."/>
            <person name="Sato H."/>
            <person name="Tonouchi N."/>
        </authorList>
    </citation>
    <scope>NUCLEOTIDE SEQUENCE</scope>
    <source>
        <strain evidence="1">NBRC 103681</strain>
    </source>
</reference>
<comment type="caution">
    <text evidence="1">The sequence shown here is derived from an EMBL/GenBank/DDBJ whole genome shotgun (WGS) entry which is preliminary data.</text>
</comment>
<proteinExistence type="predicted"/>
<organism evidence="1 2">
    <name type="scientific">Actinoallomurus iriomotensis</name>
    <dbReference type="NCBI Taxonomy" id="478107"/>
    <lineage>
        <taxon>Bacteria</taxon>
        <taxon>Bacillati</taxon>
        <taxon>Actinomycetota</taxon>
        <taxon>Actinomycetes</taxon>
        <taxon>Streptosporangiales</taxon>
        <taxon>Thermomonosporaceae</taxon>
        <taxon>Actinoallomurus</taxon>
    </lineage>
</organism>
<gene>
    <name evidence="1" type="ORF">Airi01_068670</name>
</gene>
<protein>
    <submittedName>
        <fullName evidence="1">Uncharacterized protein</fullName>
    </submittedName>
</protein>
<evidence type="ECO:0000313" key="2">
    <source>
        <dbReference type="Proteomes" id="UP001165135"/>
    </source>
</evidence>
<dbReference type="RefSeq" id="WP_285629456.1">
    <property type="nucleotide sequence ID" value="NZ_BSTJ01000009.1"/>
</dbReference>